<keyword evidence="3" id="KW-0442">Lipid degradation</keyword>
<evidence type="ECO:0000256" key="4">
    <source>
        <dbReference type="ARBA" id="ARBA00023098"/>
    </source>
</evidence>
<dbReference type="PANTHER" id="PTHR14226:SF66">
    <property type="entry name" value="TRIACYLGLYCEROL LIPASE PTL2"/>
    <property type="match status" value="1"/>
</dbReference>
<dbReference type="EMBL" id="MKKU01000294">
    <property type="protein sequence ID" value="RNF16422.1"/>
    <property type="molecule type" value="Genomic_DNA"/>
</dbReference>
<keyword evidence="9" id="KW-1185">Reference proteome</keyword>
<accession>A0A422PFC6</accession>
<proteinExistence type="inferred from homology"/>
<evidence type="ECO:0000256" key="1">
    <source>
        <dbReference type="ARBA" id="ARBA00006104"/>
    </source>
</evidence>
<dbReference type="InterPro" id="IPR002641">
    <property type="entry name" value="PNPLA_dom"/>
</dbReference>
<name>A0A422PFC6_9TRYP</name>
<evidence type="ECO:0000256" key="3">
    <source>
        <dbReference type="ARBA" id="ARBA00022963"/>
    </source>
</evidence>
<keyword evidence="4" id="KW-0443">Lipid metabolism</keyword>
<dbReference type="SUPFAM" id="SSF52151">
    <property type="entry name" value="FabD/lysophospholipase-like"/>
    <property type="match status" value="1"/>
</dbReference>
<dbReference type="OrthoDB" id="10049244at2759"/>
<evidence type="ECO:0000256" key="2">
    <source>
        <dbReference type="ARBA" id="ARBA00022801"/>
    </source>
</evidence>
<evidence type="ECO:0000256" key="5">
    <source>
        <dbReference type="PROSITE-ProRule" id="PRU01161"/>
    </source>
</evidence>
<dbReference type="GO" id="GO:0016042">
    <property type="term" value="P:lipid catabolic process"/>
    <property type="evidence" value="ECO:0007669"/>
    <property type="project" value="UniProtKB-KW"/>
</dbReference>
<keyword evidence="2" id="KW-0378">Hydrolase</keyword>
<gene>
    <name evidence="8" type="ORF">Tco025E_05188</name>
</gene>
<dbReference type="RefSeq" id="XP_029227794.1">
    <property type="nucleotide sequence ID" value="XM_029372089.1"/>
</dbReference>
<organism evidence="8 9">
    <name type="scientific">Trypanosoma conorhini</name>
    <dbReference type="NCBI Taxonomy" id="83891"/>
    <lineage>
        <taxon>Eukaryota</taxon>
        <taxon>Discoba</taxon>
        <taxon>Euglenozoa</taxon>
        <taxon>Kinetoplastea</taxon>
        <taxon>Metakinetoplastina</taxon>
        <taxon>Trypanosomatida</taxon>
        <taxon>Trypanosomatidae</taxon>
        <taxon>Trypanosoma</taxon>
    </lineage>
</organism>
<dbReference type="AlphaFoldDB" id="A0A422PFC6"/>
<dbReference type="InterPro" id="IPR050301">
    <property type="entry name" value="NTE"/>
</dbReference>
<comment type="caution">
    <text evidence="8">The sequence shown here is derived from an EMBL/GenBank/DDBJ whole genome shotgun (WGS) entry which is preliminary data.</text>
</comment>
<dbReference type="Pfam" id="PF01734">
    <property type="entry name" value="Patatin"/>
    <property type="match status" value="1"/>
</dbReference>
<dbReference type="GO" id="GO:0004806">
    <property type="term" value="F:triacylglycerol lipase activity"/>
    <property type="evidence" value="ECO:0007669"/>
    <property type="project" value="InterPro"/>
</dbReference>
<dbReference type="InterPro" id="IPR021771">
    <property type="entry name" value="Triacylglycerol_lipase_N"/>
</dbReference>
<comment type="similarity">
    <text evidence="1">Belongs to the PLPL family.</text>
</comment>
<dbReference type="Gene3D" id="3.40.1090.10">
    <property type="entry name" value="Cytosolic phospholipase A2 catalytic domain"/>
    <property type="match status" value="1"/>
</dbReference>
<reference evidence="8 9" key="1">
    <citation type="journal article" date="2018" name="BMC Genomics">
        <title>Genomic comparison of Trypanosoma conorhini and Trypanosoma rangeli to Trypanosoma cruzi strains of high and low virulence.</title>
        <authorList>
            <person name="Bradwell K.R."/>
            <person name="Koparde V.N."/>
            <person name="Matveyev A.V."/>
            <person name="Serrano M.G."/>
            <person name="Alves J.M."/>
            <person name="Parikh H."/>
            <person name="Huang B."/>
            <person name="Lee V."/>
            <person name="Espinosa-Alvarez O."/>
            <person name="Ortiz P.A."/>
            <person name="Costa-Martins A.G."/>
            <person name="Teixeira M.M."/>
            <person name="Buck G.A."/>
        </authorList>
    </citation>
    <scope>NUCLEOTIDE SEQUENCE [LARGE SCALE GENOMIC DNA]</scope>
    <source>
        <strain evidence="8 9">025E</strain>
    </source>
</reference>
<sequence length="524" mass="59334">MRQGFLHRFMWTLWSVLGLLWEVVAGVFGVPLGSPTHSVLAKRARAARTYEEWIVIARRLDDLNGFQAWRLREEPRYMNSEGLFGRIGLLTALKREGNAELLLAALSTGLQRTVFGITNPNLYRYLSGTKAVIEAYNSLLVYLIQKLARDTAVEARKKYFTLAQMARVYGSTALVFNGGMLMGRFHVGAAKALWNANLLPRFFCGGRAGAIVAAFLCCRRNLSELFEMEESEFAVFSEATFGLFDWRWHRFWHAGHFLNIHVLVDFLRKHLGDLTFLEAYQLTGRVLNIEYTPETPGGTHTTAPPLRILNYLTAPSVLVYSAVAASFASMPLFFERYPLLARDLNDCVVPYDPPVMGCVGRRSDGNIDGLERLRELFHIKCFIVSECSASHLPFLRLAGRTSLPARLGHAVSEEWWRLAAFVVSFTPLQQYVWDFLSDVKMDADDVIKVFPATSLSDVLASVQFQPPPMQVFQEHILRGERELWPVLERIREQLAAELVLDDVLNELRHGDCAVSTEDEDLYTG</sequence>
<protein>
    <submittedName>
        <fullName evidence="8">Patatin family phospholipase</fullName>
    </submittedName>
</protein>
<dbReference type="Pfam" id="PF11815">
    <property type="entry name" value="DUF3336"/>
    <property type="match status" value="1"/>
</dbReference>
<evidence type="ECO:0000313" key="9">
    <source>
        <dbReference type="Proteomes" id="UP000284403"/>
    </source>
</evidence>
<feature type="domain" description="PNPLA" evidence="7">
    <location>
        <begin position="174"/>
        <end position="355"/>
    </location>
</feature>
<feature type="signal peptide" evidence="6">
    <location>
        <begin position="1"/>
        <end position="26"/>
    </location>
</feature>
<evidence type="ECO:0000256" key="6">
    <source>
        <dbReference type="SAM" id="SignalP"/>
    </source>
</evidence>
<dbReference type="PROSITE" id="PS51635">
    <property type="entry name" value="PNPLA"/>
    <property type="match status" value="1"/>
</dbReference>
<keyword evidence="6" id="KW-0732">Signal</keyword>
<dbReference type="PANTHER" id="PTHR14226">
    <property type="entry name" value="NEUROPATHY TARGET ESTERASE/SWISS CHEESE D.MELANOGASTER"/>
    <property type="match status" value="1"/>
</dbReference>
<feature type="chain" id="PRO_5019102430" evidence="6">
    <location>
        <begin position="27"/>
        <end position="524"/>
    </location>
</feature>
<comment type="caution">
    <text evidence="5">Lacks conserved residue(s) required for the propagation of feature annotation.</text>
</comment>
<evidence type="ECO:0000259" key="7">
    <source>
        <dbReference type="PROSITE" id="PS51635"/>
    </source>
</evidence>
<dbReference type="Proteomes" id="UP000284403">
    <property type="component" value="Unassembled WGS sequence"/>
</dbReference>
<dbReference type="GeneID" id="40318799"/>
<evidence type="ECO:0000313" key="8">
    <source>
        <dbReference type="EMBL" id="RNF16422.1"/>
    </source>
</evidence>
<dbReference type="InterPro" id="IPR016035">
    <property type="entry name" value="Acyl_Trfase/lysoPLipase"/>
</dbReference>